<evidence type="ECO:0000256" key="1">
    <source>
        <dbReference type="SAM" id="MobiDB-lite"/>
    </source>
</evidence>
<accession>A0A6U4N9U9</accession>
<name>A0A6U4N9U9_HEMAN</name>
<protein>
    <submittedName>
        <fullName evidence="2">Uncharacterized protein</fullName>
    </submittedName>
</protein>
<dbReference type="AlphaFoldDB" id="A0A6U4N9U9"/>
<sequence length="143" mass="15468">MDCRLTRGQETALPAILNNPCSNFPASKSPKGMIARVSVQGNVVAATRKKQRRSGKKHKTARPEQDQDTTAPPPAPEIKSQNPYQSNTVSLPFLHLGVPACWCRTTSSMWTSPDPSNVSLAADCLIAESATDSNVFDVETTSR</sequence>
<feature type="region of interest" description="Disordered" evidence="1">
    <location>
        <begin position="40"/>
        <end position="84"/>
    </location>
</feature>
<dbReference type="EMBL" id="HBFK01018042">
    <property type="protein sequence ID" value="CAD8744638.1"/>
    <property type="molecule type" value="Transcribed_RNA"/>
</dbReference>
<dbReference type="EMBL" id="HBFX01056760">
    <property type="protein sequence ID" value="CAD8983140.1"/>
    <property type="molecule type" value="Transcribed_RNA"/>
</dbReference>
<gene>
    <name evidence="3" type="ORF">HAND00432_LOCUS34150</name>
    <name evidence="2" type="ORF">HAND1043_LOCUS11133</name>
</gene>
<proteinExistence type="predicted"/>
<evidence type="ECO:0000313" key="2">
    <source>
        <dbReference type="EMBL" id="CAD8744638.1"/>
    </source>
</evidence>
<evidence type="ECO:0000313" key="3">
    <source>
        <dbReference type="EMBL" id="CAD8983140.1"/>
    </source>
</evidence>
<reference evidence="2" key="1">
    <citation type="submission" date="2021-01" db="EMBL/GenBank/DDBJ databases">
        <authorList>
            <person name="Corre E."/>
            <person name="Pelletier E."/>
            <person name="Niang G."/>
            <person name="Scheremetjew M."/>
            <person name="Finn R."/>
            <person name="Kale V."/>
            <person name="Holt S."/>
            <person name="Cochrane G."/>
            <person name="Meng A."/>
            <person name="Brown T."/>
            <person name="Cohen L."/>
        </authorList>
    </citation>
    <scope>NUCLEOTIDE SEQUENCE</scope>
    <source>
        <strain evidence="2">CCMP441</strain>
        <strain evidence="3">CCMP644</strain>
    </source>
</reference>
<feature type="compositionally biased region" description="Basic residues" evidence="1">
    <location>
        <begin position="47"/>
        <end position="60"/>
    </location>
</feature>
<organism evidence="2">
    <name type="scientific">Hemiselmis andersenii</name>
    <name type="common">Cryptophyte alga</name>
    <dbReference type="NCBI Taxonomy" id="464988"/>
    <lineage>
        <taxon>Eukaryota</taxon>
        <taxon>Cryptophyceae</taxon>
        <taxon>Cryptomonadales</taxon>
        <taxon>Hemiselmidaceae</taxon>
        <taxon>Hemiselmis</taxon>
    </lineage>
</organism>